<evidence type="ECO:0008006" key="2">
    <source>
        <dbReference type="Google" id="ProtNLM"/>
    </source>
</evidence>
<name>A0AAU7XC84_9HYPH</name>
<evidence type="ECO:0000313" key="1">
    <source>
        <dbReference type="EMBL" id="XBY44294.1"/>
    </source>
</evidence>
<dbReference type="KEGG" id="mflg:ABS361_20090"/>
<organism evidence="1">
    <name type="scientific">Methyloraptor flagellatus</name>
    <dbReference type="NCBI Taxonomy" id="3162530"/>
    <lineage>
        <taxon>Bacteria</taxon>
        <taxon>Pseudomonadati</taxon>
        <taxon>Pseudomonadota</taxon>
        <taxon>Alphaproteobacteria</taxon>
        <taxon>Hyphomicrobiales</taxon>
        <taxon>Ancalomicrobiaceae</taxon>
        <taxon>Methyloraptor</taxon>
    </lineage>
</organism>
<dbReference type="AlphaFoldDB" id="A0AAU7XC84"/>
<dbReference type="EMBL" id="CP158568">
    <property type="protein sequence ID" value="XBY44294.1"/>
    <property type="molecule type" value="Genomic_DNA"/>
</dbReference>
<protein>
    <recommendedName>
        <fullName evidence="2">DUF1330 domain-containing protein</fullName>
    </recommendedName>
</protein>
<proteinExistence type="predicted"/>
<sequence length="95" mass="10119">MLIAADVRQPEGFVSDFLPLATRAFADAGMDLVFKPGAPGFGRVGPSIAVVHFRTMEKAVAFLSSPAFRHAEGVGGKYALIRVYLIDPSAPLVDE</sequence>
<accession>A0AAU7XC84</accession>
<dbReference type="RefSeq" id="WP_407049386.1">
    <property type="nucleotide sequence ID" value="NZ_CP158568.1"/>
</dbReference>
<gene>
    <name evidence="1" type="ORF">ABS361_20090</name>
</gene>
<reference evidence="1" key="1">
    <citation type="submission" date="2024-06" db="EMBL/GenBank/DDBJ databases">
        <title>Methylostella associata gen. nov., sp. nov., a novel Ancalomicrobiaceae-affiliated facultatively methylotrophic bacteria that feed on methanotrophs of the genus Methylococcus.</title>
        <authorList>
            <person name="Saltykova V."/>
            <person name="Danilova O.V."/>
            <person name="Oshkin I.Y."/>
            <person name="Belova S.E."/>
            <person name="Pimenov N.V."/>
            <person name="Dedysh S.N."/>
        </authorList>
    </citation>
    <scope>NUCLEOTIDE SEQUENCE</scope>
    <source>
        <strain evidence="1">S20</strain>
    </source>
</reference>